<dbReference type="PANTHER" id="PTHR43023:SF3">
    <property type="entry name" value="PROTEIN TRIGALACTOSYLDIACYLGLYCEROL 3, CHLOROPLASTIC"/>
    <property type="match status" value="1"/>
</dbReference>
<dbReference type="Proteomes" id="UP001501081">
    <property type="component" value="Unassembled WGS sequence"/>
</dbReference>
<evidence type="ECO:0000256" key="3">
    <source>
        <dbReference type="ARBA" id="ARBA00022840"/>
    </source>
</evidence>
<dbReference type="PANTHER" id="PTHR43023">
    <property type="entry name" value="PROTEIN TRIGALACTOSYLDIACYLGLYCEROL 3, CHLOROPLASTIC"/>
    <property type="match status" value="1"/>
</dbReference>
<dbReference type="EMBL" id="BAABAK010000019">
    <property type="protein sequence ID" value="GAA3980887.1"/>
    <property type="molecule type" value="Genomic_DNA"/>
</dbReference>
<sequence>MISKSITNPQSDKVIEIKGLNKAFGTYQVLENASLDLYKGENLVVLGKSGTGKSVLIKIIVGLLSPDSGSVIALGKKIDEISYPELLKLRLRIGFSFQNSALYDSMTVRENLEFPLVRNERNKSKTEVNALVEEMLDAVGLSQTINQMPSELSGGQRKRIGIARTLILKPEIMLYDEPTAGLDPITSKEINKLINDVQERYHTSAIVITHDLTCAKEVGNRVAMLVDRHFDRQGSFDDIFTKGDKQAQPFFDYNFIQ</sequence>
<evidence type="ECO:0000256" key="1">
    <source>
        <dbReference type="ARBA" id="ARBA00022448"/>
    </source>
</evidence>
<dbReference type="Pfam" id="PF00005">
    <property type="entry name" value="ABC_tran"/>
    <property type="match status" value="1"/>
</dbReference>
<feature type="domain" description="ABC transporter" evidence="4">
    <location>
        <begin position="15"/>
        <end position="252"/>
    </location>
</feature>
<organism evidence="5 6">
    <name type="scientific">Pedobacter ginsengiterrae</name>
    <dbReference type="NCBI Taxonomy" id="871696"/>
    <lineage>
        <taxon>Bacteria</taxon>
        <taxon>Pseudomonadati</taxon>
        <taxon>Bacteroidota</taxon>
        <taxon>Sphingobacteriia</taxon>
        <taxon>Sphingobacteriales</taxon>
        <taxon>Sphingobacteriaceae</taxon>
        <taxon>Pedobacter</taxon>
    </lineage>
</organism>
<dbReference type="GO" id="GO:0005524">
    <property type="term" value="F:ATP binding"/>
    <property type="evidence" value="ECO:0007669"/>
    <property type="project" value="UniProtKB-KW"/>
</dbReference>
<keyword evidence="1" id="KW-0813">Transport</keyword>
<gene>
    <name evidence="5" type="ORF">GCM10022246_36290</name>
</gene>
<keyword evidence="2" id="KW-0547">Nucleotide-binding</keyword>
<keyword evidence="6" id="KW-1185">Reference proteome</keyword>
<dbReference type="Gene3D" id="3.40.50.300">
    <property type="entry name" value="P-loop containing nucleotide triphosphate hydrolases"/>
    <property type="match status" value="1"/>
</dbReference>
<dbReference type="PROSITE" id="PS50893">
    <property type="entry name" value="ABC_TRANSPORTER_2"/>
    <property type="match status" value="1"/>
</dbReference>
<dbReference type="SUPFAM" id="SSF52540">
    <property type="entry name" value="P-loop containing nucleoside triphosphate hydrolases"/>
    <property type="match status" value="1"/>
</dbReference>
<dbReference type="InterPro" id="IPR003439">
    <property type="entry name" value="ABC_transporter-like_ATP-bd"/>
</dbReference>
<dbReference type="SMART" id="SM00382">
    <property type="entry name" value="AAA"/>
    <property type="match status" value="1"/>
</dbReference>
<dbReference type="InterPro" id="IPR027417">
    <property type="entry name" value="P-loop_NTPase"/>
</dbReference>
<comment type="caution">
    <text evidence="5">The sequence shown here is derived from an EMBL/GenBank/DDBJ whole genome shotgun (WGS) entry which is preliminary data.</text>
</comment>
<dbReference type="PROSITE" id="PS00211">
    <property type="entry name" value="ABC_TRANSPORTER_1"/>
    <property type="match status" value="1"/>
</dbReference>
<evidence type="ECO:0000256" key="2">
    <source>
        <dbReference type="ARBA" id="ARBA00022741"/>
    </source>
</evidence>
<evidence type="ECO:0000259" key="4">
    <source>
        <dbReference type="PROSITE" id="PS50893"/>
    </source>
</evidence>
<reference evidence="6" key="1">
    <citation type="journal article" date="2019" name="Int. J. Syst. Evol. Microbiol.">
        <title>The Global Catalogue of Microorganisms (GCM) 10K type strain sequencing project: providing services to taxonomists for standard genome sequencing and annotation.</title>
        <authorList>
            <consortium name="The Broad Institute Genomics Platform"/>
            <consortium name="The Broad Institute Genome Sequencing Center for Infectious Disease"/>
            <person name="Wu L."/>
            <person name="Ma J."/>
        </authorList>
    </citation>
    <scope>NUCLEOTIDE SEQUENCE [LARGE SCALE GENOMIC DNA]</scope>
    <source>
        <strain evidence="6">JCM 17338</strain>
    </source>
</reference>
<proteinExistence type="predicted"/>
<accession>A0ABP7QDU1</accession>
<dbReference type="RefSeq" id="WP_344769329.1">
    <property type="nucleotide sequence ID" value="NZ_BAABAK010000019.1"/>
</dbReference>
<evidence type="ECO:0000313" key="5">
    <source>
        <dbReference type="EMBL" id="GAA3980887.1"/>
    </source>
</evidence>
<protein>
    <submittedName>
        <fullName evidence="5">ABC transporter ATP-binding protein</fullName>
    </submittedName>
</protein>
<dbReference type="InterPro" id="IPR003593">
    <property type="entry name" value="AAA+_ATPase"/>
</dbReference>
<keyword evidence="3 5" id="KW-0067">ATP-binding</keyword>
<dbReference type="InterPro" id="IPR017871">
    <property type="entry name" value="ABC_transporter-like_CS"/>
</dbReference>
<name>A0ABP7QDU1_9SPHI</name>
<evidence type="ECO:0000313" key="6">
    <source>
        <dbReference type="Proteomes" id="UP001501081"/>
    </source>
</evidence>